<evidence type="ECO:0000256" key="7">
    <source>
        <dbReference type="ARBA" id="ARBA00023204"/>
    </source>
</evidence>
<dbReference type="SMART" id="SM00533">
    <property type="entry name" value="MUTSd"/>
    <property type="match status" value="1"/>
</dbReference>
<dbReference type="FunFam" id="3.40.1170.10:FF:000001">
    <property type="entry name" value="DNA mismatch repair protein MutS"/>
    <property type="match status" value="1"/>
</dbReference>
<proteinExistence type="inferred from homology"/>
<organism evidence="12 13">
    <name type="scientific">endosymbiont of Escarpia spicata</name>
    <dbReference type="NCBI Taxonomy" id="2200908"/>
    <lineage>
        <taxon>Bacteria</taxon>
        <taxon>Pseudomonadati</taxon>
        <taxon>Pseudomonadota</taxon>
        <taxon>Gammaproteobacteria</taxon>
        <taxon>sulfur-oxidizing symbionts</taxon>
    </lineage>
</organism>
<comment type="function">
    <text evidence="8 9">This protein is involved in the repair of mismatches in DNA. It is possible that it carries out the mismatch recognition step. This protein has a weak ATPase activity.</text>
</comment>
<evidence type="ECO:0000313" key="13">
    <source>
        <dbReference type="Proteomes" id="UP000254771"/>
    </source>
</evidence>
<dbReference type="GO" id="GO:0030983">
    <property type="term" value="F:mismatched DNA binding"/>
    <property type="evidence" value="ECO:0007669"/>
    <property type="project" value="InterPro"/>
</dbReference>
<dbReference type="GO" id="GO:0006298">
    <property type="term" value="P:mismatch repair"/>
    <property type="evidence" value="ECO:0007669"/>
    <property type="project" value="UniProtKB-UniRule"/>
</dbReference>
<dbReference type="SUPFAM" id="SSF55271">
    <property type="entry name" value="DNA repair protein MutS, domain I"/>
    <property type="match status" value="1"/>
</dbReference>
<evidence type="ECO:0000256" key="8">
    <source>
        <dbReference type="ARBA" id="ARBA00024647"/>
    </source>
</evidence>
<dbReference type="GO" id="GO:0003684">
    <property type="term" value="F:damaged DNA binding"/>
    <property type="evidence" value="ECO:0007669"/>
    <property type="project" value="UniProtKB-UniRule"/>
</dbReference>
<dbReference type="PANTHER" id="PTHR11361:SF34">
    <property type="entry name" value="DNA MISMATCH REPAIR PROTEIN MSH1, MITOCHONDRIAL"/>
    <property type="match status" value="1"/>
</dbReference>
<dbReference type="FunFam" id="3.40.50.300:FF:000283">
    <property type="entry name" value="DNA mismatch repair protein MutS"/>
    <property type="match status" value="1"/>
</dbReference>
<feature type="binding site" evidence="9">
    <location>
        <begin position="614"/>
        <end position="621"/>
    </location>
    <ligand>
        <name>ATP</name>
        <dbReference type="ChEBI" id="CHEBI:30616"/>
    </ligand>
</feature>
<reference evidence="12 13" key="1">
    <citation type="journal article" date="2018" name="ISME J.">
        <title>Endosymbiont genomes yield clues of tubeworm success.</title>
        <authorList>
            <person name="Li Y."/>
            <person name="Liles M.R."/>
            <person name="Halanych K.M."/>
        </authorList>
    </citation>
    <scope>NUCLEOTIDE SEQUENCE [LARGE SCALE GENOMIC DNA]</scope>
    <source>
        <strain evidence="12">A1462</strain>
    </source>
</reference>
<gene>
    <name evidence="9 12" type="primary">mutS</name>
    <name evidence="12" type="ORF">DIZ78_01485</name>
</gene>
<dbReference type="Gene3D" id="3.30.420.110">
    <property type="entry name" value="MutS, connector domain"/>
    <property type="match status" value="1"/>
</dbReference>
<evidence type="ECO:0000256" key="4">
    <source>
        <dbReference type="ARBA" id="ARBA00022763"/>
    </source>
</evidence>
<dbReference type="InterPro" id="IPR036678">
    <property type="entry name" value="MutS_con_dom_sf"/>
</dbReference>
<dbReference type="Gene3D" id="3.40.1170.10">
    <property type="entry name" value="DNA repair protein MutS, domain I"/>
    <property type="match status" value="1"/>
</dbReference>
<name>A0A370DVF5_9GAMM</name>
<comment type="similarity">
    <text evidence="1 9 10">Belongs to the DNA mismatch repair MutS family.</text>
</comment>
<evidence type="ECO:0000259" key="11">
    <source>
        <dbReference type="PROSITE" id="PS00486"/>
    </source>
</evidence>
<evidence type="ECO:0000256" key="6">
    <source>
        <dbReference type="ARBA" id="ARBA00023125"/>
    </source>
</evidence>
<evidence type="ECO:0000256" key="1">
    <source>
        <dbReference type="ARBA" id="ARBA00006271"/>
    </source>
</evidence>
<dbReference type="Gene3D" id="6.10.140.430">
    <property type="match status" value="1"/>
</dbReference>
<evidence type="ECO:0000256" key="5">
    <source>
        <dbReference type="ARBA" id="ARBA00022840"/>
    </source>
</evidence>
<dbReference type="InterPro" id="IPR017261">
    <property type="entry name" value="DNA_mismatch_repair_MutS/MSH"/>
</dbReference>
<dbReference type="Pfam" id="PF05192">
    <property type="entry name" value="MutS_III"/>
    <property type="match status" value="1"/>
</dbReference>
<keyword evidence="5 9" id="KW-0067">ATP-binding</keyword>
<dbReference type="NCBIfam" id="NF003810">
    <property type="entry name" value="PRK05399.1"/>
    <property type="match status" value="1"/>
</dbReference>
<dbReference type="InterPro" id="IPR036187">
    <property type="entry name" value="DNA_mismatch_repair_MutS_sf"/>
</dbReference>
<feature type="domain" description="DNA mismatch repair proteins mutS family" evidence="11">
    <location>
        <begin position="688"/>
        <end position="704"/>
    </location>
</feature>
<dbReference type="InterPro" id="IPR007696">
    <property type="entry name" value="DNA_mismatch_repair_MutS_core"/>
</dbReference>
<dbReference type="Pfam" id="PF01624">
    <property type="entry name" value="MutS_I"/>
    <property type="match status" value="1"/>
</dbReference>
<dbReference type="SUPFAM" id="SSF52540">
    <property type="entry name" value="P-loop containing nucleoside triphosphate hydrolases"/>
    <property type="match status" value="1"/>
</dbReference>
<dbReference type="GO" id="GO:0005524">
    <property type="term" value="F:ATP binding"/>
    <property type="evidence" value="ECO:0007669"/>
    <property type="project" value="UniProtKB-UniRule"/>
</dbReference>
<dbReference type="SMART" id="SM00534">
    <property type="entry name" value="MUTSac"/>
    <property type="match status" value="1"/>
</dbReference>
<protein>
    <recommendedName>
        <fullName evidence="2 9">DNA mismatch repair protein MutS</fullName>
    </recommendedName>
</protein>
<dbReference type="InterPro" id="IPR027417">
    <property type="entry name" value="P-loop_NTPase"/>
</dbReference>
<dbReference type="InterPro" id="IPR016151">
    <property type="entry name" value="DNA_mismatch_repair_MutS_N"/>
</dbReference>
<evidence type="ECO:0000256" key="2">
    <source>
        <dbReference type="ARBA" id="ARBA00021982"/>
    </source>
</evidence>
<dbReference type="Pfam" id="PF00488">
    <property type="entry name" value="MutS_V"/>
    <property type="match status" value="1"/>
</dbReference>
<accession>A0A370DVF5</accession>
<evidence type="ECO:0000313" key="12">
    <source>
        <dbReference type="EMBL" id="RDH88630.1"/>
    </source>
</evidence>
<dbReference type="InterPro" id="IPR045076">
    <property type="entry name" value="MutS"/>
</dbReference>
<dbReference type="InterPro" id="IPR007695">
    <property type="entry name" value="DNA_mismatch_repair_MutS-lik_N"/>
</dbReference>
<dbReference type="Gene3D" id="1.10.1420.10">
    <property type="match status" value="2"/>
</dbReference>
<dbReference type="GO" id="GO:0140664">
    <property type="term" value="F:ATP-dependent DNA damage sensor activity"/>
    <property type="evidence" value="ECO:0007669"/>
    <property type="project" value="InterPro"/>
</dbReference>
<keyword evidence="4 9" id="KW-0227">DNA damage</keyword>
<keyword evidence="3 9" id="KW-0547">Nucleotide-binding</keyword>
<dbReference type="GO" id="GO:0005829">
    <property type="term" value="C:cytosol"/>
    <property type="evidence" value="ECO:0007669"/>
    <property type="project" value="TreeGrafter"/>
</dbReference>
<dbReference type="HAMAP" id="MF_00096">
    <property type="entry name" value="MutS"/>
    <property type="match status" value="1"/>
</dbReference>
<dbReference type="Pfam" id="PF05188">
    <property type="entry name" value="MutS_II"/>
    <property type="match status" value="1"/>
</dbReference>
<keyword evidence="6 9" id="KW-0238">DNA-binding</keyword>
<dbReference type="InterPro" id="IPR000432">
    <property type="entry name" value="DNA_mismatch_repair_MutS_C"/>
</dbReference>
<dbReference type="InterPro" id="IPR005748">
    <property type="entry name" value="DNA_mismatch_repair_MutS"/>
</dbReference>
<dbReference type="InterPro" id="IPR007860">
    <property type="entry name" value="DNA_mmatch_repair_MutS_con_dom"/>
</dbReference>
<dbReference type="PANTHER" id="PTHR11361">
    <property type="entry name" value="DNA MISMATCH REPAIR PROTEIN MUTS FAMILY MEMBER"/>
    <property type="match status" value="1"/>
</dbReference>
<dbReference type="PROSITE" id="PS00486">
    <property type="entry name" value="DNA_MISMATCH_REPAIR_2"/>
    <property type="match status" value="1"/>
</dbReference>
<evidence type="ECO:0000256" key="3">
    <source>
        <dbReference type="ARBA" id="ARBA00022741"/>
    </source>
</evidence>
<dbReference type="PIRSF" id="PIRSF037677">
    <property type="entry name" value="DNA_mis_repair_Msh6"/>
    <property type="match status" value="1"/>
</dbReference>
<dbReference type="NCBIfam" id="TIGR01070">
    <property type="entry name" value="mutS1"/>
    <property type="match status" value="1"/>
</dbReference>
<dbReference type="CDD" id="cd03284">
    <property type="entry name" value="ABC_MutS1"/>
    <property type="match status" value="1"/>
</dbReference>
<dbReference type="Proteomes" id="UP000254771">
    <property type="component" value="Unassembled WGS sequence"/>
</dbReference>
<dbReference type="Gene3D" id="3.40.50.300">
    <property type="entry name" value="P-loop containing nucleotide triphosphate hydrolases"/>
    <property type="match status" value="1"/>
</dbReference>
<evidence type="ECO:0000256" key="10">
    <source>
        <dbReference type="RuleBase" id="RU003756"/>
    </source>
</evidence>
<dbReference type="Pfam" id="PF05190">
    <property type="entry name" value="MutS_IV"/>
    <property type="match status" value="1"/>
</dbReference>
<dbReference type="AlphaFoldDB" id="A0A370DVF5"/>
<dbReference type="SUPFAM" id="SSF48334">
    <property type="entry name" value="DNA repair protein MutS, domain III"/>
    <property type="match status" value="1"/>
</dbReference>
<sequence length="854" mass="95326">MTKNTPNHTPMMQQYLRIKGEHPGMLVFYRMGDFYELFFTDAEKASRLLDITLTKRGQSAGKPIPMAGVPYHAAEGYLAKLVRLGESVAICEQIGDPATSKGPVDRKVVRIVTPGTVTDEALLEERRENLLAALYETETGFGLAVLDLGSGRFTVQQLDTDEALTSELERLHPAELLLDEDSGLPERLDLQCGITRRPVWHFDLDATTQLLTRQFGTRELTGFGCQDQPLAVGAAGCLLQYVEETQHSALPHIRSLRVERREDAIIIDAATRRNLELDHSLSNQPQHTLAGIMDRTATPMGSRMLRRWLNRPLRDAGAVSERHATIDELLNQRAFPALQETLQGIGDIERILARVALKSARPRDLSVLRGALGTLPELQQQLTPLTSPLPGVLSEKIGKHPEVHDLLQRAIIEQPPMLIRDGGVLAEGYDEELDRLRNLSQNADQFLLDLEQRERQRTGISNLKVSYNRVHGYYIEISRLQSVKAPEDYVRRQTLKGAERFITPELKKFEDQVLSARERSLAREKSLYTKLLDHLAEHLQPLQNCAEGLAALDVLCNLAERAETLDLRQPELKREPGLEILDGRHPVVEQVSSTPFVANNVRFDEKRRILIITGPNMGGKSTYMRQIAIITLLAYAGSFIPAKAASLGPIDRIFSRIGASDDLAGGRSTFMVEMEETANILHNASEQSLVLMDEIGRGTSTFDGLSLAWACGVELATRIRAFTLFATHYFELTTLPDEYPGIANVHLDAVEHGDSIVFLHAVREGPANQSYGLQVAALAGVPKDVIKRARQRLGELEQATQQHADQQQNQLPLFAAEPQESPALDMLREIDPDDLSPRKALEQLYLLKKELEQK</sequence>
<keyword evidence="13" id="KW-1185">Reference proteome</keyword>
<evidence type="ECO:0000256" key="9">
    <source>
        <dbReference type="HAMAP-Rule" id="MF_00096"/>
    </source>
</evidence>
<dbReference type="InterPro" id="IPR007861">
    <property type="entry name" value="DNA_mismatch_repair_MutS_clamp"/>
</dbReference>
<dbReference type="FunFam" id="1.10.1420.10:FF:000002">
    <property type="entry name" value="DNA mismatch repair protein MutS"/>
    <property type="match status" value="1"/>
</dbReference>
<comment type="caution">
    <text evidence="12">The sequence shown here is derived from an EMBL/GenBank/DDBJ whole genome shotgun (WGS) entry which is preliminary data.</text>
</comment>
<keyword evidence="7 9" id="KW-0234">DNA repair</keyword>
<dbReference type="SUPFAM" id="SSF53150">
    <property type="entry name" value="DNA repair protein MutS, domain II"/>
    <property type="match status" value="1"/>
</dbReference>
<dbReference type="EMBL" id="QFXE01000001">
    <property type="protein sequence ID" value="RDH88630.1"/>
    <property type="molecule type" value="Genomic_DNA"/>
</dbReference>